<gene>
    <name evidence="2" type="ORF">LS41612_11575</name>
    <name evidence="3" type="ORF">NCTC10338_02410</name>
</gene>
<evidence type="ECO:0000313" key="5">
    <source>
        <dbReference type="Proteomes" id="UP000255295"/>
    </source>
</evidence>
<evidence type="ECO:0008006" key="6">
    <source>
        <dbReference type="Google" id="ProtNLM"/>
    </source>
</evidence>
<keyword evidence="1" id="KW-0732">Signal</keyword>
<dbReference type="EMBL" id="UFSZ01000001">
    <property type="protein sequence ID" value="SUV17313.1"/>
    <property type="molecule type" value="Genomic_DNA"/>
</dbReference>
<proteinExistence type="predicted"/>
<dbReference type="Proteomes" id="UP000255295">
    <property type="component" value="Unassembled WGS sequence"/>
</dbReference>
<sequence>MENKKLFRYLFTICLSFLLIPSITVFAYEDESFNQYFSDFQVNKNTNEIIVKWNSIPVAKKYIVKHNHEILYEGTEAQFESKNLSEGSLNEYEIAAIDNNDQVLSNSHIKIYTTLSNNEEIGIDTFSTTSSIILDWPDVDNIIEYSIYRDNQFIGVTKESHFIDNTPSANTEYQYTITGEVPFTTTRFEQIIKQVKLDFLNYLLTDDETKSANSLYSQVYKELEENPFDLIEFSTPVKTLEENVQKISLQNYRVKPQIMPLAISTNTWIKINTMILNTSKYPGYIPAPIGSYYYGTDNRTTITSQGSTRSSLEASINWSTLAVRETKSIGWTNRYTKNSNEIYTFVDRKQASGNNVYLGATKKTSSMIDINFIHKAAHPYYTLAPNVEYEFRTEIYKDGTTKIRGYHTLFPSLGIFRSDGSGYKTIYTHNQGSRTPWNLYSHKTINIMK</sequence>
<feature type="chain" id="PRO_5030054916" description="DUF3238 domain-containing protein" evidence="1">
    <location>
        <begin position="28"/>
        <end position="449"/>
    </location>
</feature>
<dbReference type="Pfam" id="PF11579">
    <property type="entry name" value="DUF3238"/>
    <property type="match status" value="1"/>
</dbReference>
<reference evidence="2 4" key="1">
    <citation type="submission" date="2017-03" db="EMBL/GenBank/DDBJ databases">
        <title>The whole genome sequencing and assembly of Lysinibacillus sphaericus DSM 28T strain.</title>
        <authorList>
            <person name="Lee Y.-J."/>
            <person name="Yi H."/>
            <person name="Bahn Y.-S."/>
            <person name="Kim J.F."/>
            <person name="Lee D.-W."/>
        </authorList>
    </citation>
    <scope>NUCLEOTIDE SEQUENCE [LARGE SCALE GENOMIC DNA]</scope>
    <source>
        <strain evidence="2 4">DSM 28</strain>
    </source>
</reference>
<protein>
    <recommendedName>
        <fullName evidence="6">DUF3238 domain-containing protein</fullName>
    </recommendedName>
</protein>
<dbReference type="InterPro" id="IPR021631">
    <property type="entry name" value="DUF3238"/>
</dbReference>
<organism evidence="2 4">
    <name type="scientific">Lysinibacillus sphaericus</name>
    <name type="common">Bacillus sphaericus</name>
    <dbReference type="NCBI Taxonomy" id="1421"/>
    <lineage>
        <taxon>Bacteria</taxon>
        <taxon>Bacillati</taxon>
        <taxon>Bacillota</taxon>
        <taxon>Bacilli</taxon>
        <taxon>Bacillales</taxon>
        <taxon>Bacillaceae</taxon>
        <taxon>Lysinibacillus</taxon>
    </lineage>
</organism>
<feature type="signal peptide" evidence="1">
    <location>
        <begin position="1"/>
        <end position="27"/>
    </location>
</feature>
<dbReference type="RefSeq" id="WP_024364810.1">
    <property type="nucleotide sequence ID" value="NZ_BJNS01000065.1"/>
</dbReference>
<accession>A0A2S0K0D3</accession>
<evidence type="ECO:0000313" key="2">
    <source>
        <dbReference type="EMBL" id="AVK96853.1"/>
    </source>
</evidence>
<dbReference type="Proteomes" id="UP000238825">
    <property type="component" value="Chromosome"/>
</dbReference>
<dbReference type="GeneID" id="48276838"/>
<evidence type="ECO:0000256" key="1">
    <source>
        <dbReference type="SAM" id="SignalP"/>
    </source>
</evidence>
<dbReference type="Gene3D" id="2.60.40.10">
    <property type="entry name" value="Immunoglobulins"/>
    <property type="match status" value="1"/>
</dbReference>
<name>A0A2S0K0D3_LYSSH</name>
<evidence type="ECO:0000313" key="4">
    <source>
        <dbReference type="Proteomes" id="UP000238825"/>
    </source>
</evidence>
<dbReference type="InterPro" id="IPR013783">
    <property type="entry name" value="Ig-like_fold"/>
</dbReference>
<reference evidence="3 5" key="2">
    <citation type="submission" date="2018-06" db="EMBL/GenBank/DDBJ databases">
        <authorList>
            <consortium name="Pathogen Informatics"/>
            <person name="Doyle S."/>
        </authorList>
    </citation>
    <scope>NUCLEOTIDE SEQUENCE [LARGE SCALE GENOMIC DNA]</scope>
    <source>
        <strain evidence="3 5">NCTC10338</strain>
    </source>
</reference>
<dbReference type="EMBL" id="CP019980">
    <property type="protein sequence ID" value="AVK96853.1"/>
    <property type="molecule type" value="Genomic_DNA"/>
</dbReference>
<dbReference type="AlphaFoldDB" id="A0A2S0K0D3"/>
<evidence type="ECO:0000313" key="3">
    <source>
        <dbReference type="EMBL" id="SUV17313.1"/>
    </source>
</evidence>